<sequence length="731" mass="80602">MLNRAPSRASGRTAGSTLSKSQSLIKKNIELQDLKPADVLIERFVAWKALVKQLTMYFEGLADIENNSAKEMVKLAGLIQVPFKSGNQFLGEGGLQDVYYSVRDKSRAMADQHANLGRTIDSSIVEHLKKLLAEIKAHIRNVQNDTGKLAASVAKERETSTRLVGELANSVSMYKNTPMQIPAKSDPYITNASVSRQLSRQVLEENLLQKSIIIMQQNSATFEEGIVRSLQSAWATFDEWNIRSYSAIHNHLRDLAAHMEEQRTDREWIAFASRTEHLVDPETPMRDPGFIVYPLKDDPSTRPVHTGHLERKTNSFHLFGGSKGDRGSGGYKEGWYVLSPAGFLHEFATSDPGDIKSTVPTFSIFLPNCTLGPASAPNSSVHKFHIEGRRDGSGNPSRGGLKNLLKGHSSEGGTGVAAGGTTGETGKAWTFRARSHEDMMEWWNDIRMLCARYLVASQPVMRSGPVEHAVRSVGYAPEDIYGTGEEEDEGEYYEAEGAREGSSVEEDVEHGEMYVTTTGVEREAPPGYHHHHMQQQKWVEIGGNGWAVDKKLPPPTSISMNMPQPNSFPHPQPDTNGHGYYDDHYEDQSRLPAPVGSGAGYRGPYDSGYAGGYVPSGVGIGSGTERRRSTRGVNGNGKAPETSVQQPTSSSAPQANGSRANMQAEVEETLDRDVEQVEEEEDDEEDTLEEESGHHRVGRREGSGSVEEGQQQQQRVGRRADEREVRDVDVD</sequence>
<dbReference type="PANTHER" id="PTHR31941">
    <property type="entry name" value="CYTOSKELETAL SIGNALING PROTEIN SLM1"/>
    <property type="match status" value="1"/>
</dbReference>
<accession>A0A4Q2DLN2</accession>
<feature type="compositionally biased region" description="Basic and acidic residues" evidence="2">
    <location>
        <begin position="580"/>
        <end position="589"/>
    </location>
</feature>
<evidence type="ECO:0000313" key="4">
    <source>
        <dbReference type="EMBL" id="RXW20206.1"/>
    </source>
</evidence>
<gene>
    <name evidence="4" type="ORF">EST38_g5648</name>
</gene>
<evidence type="ECO:0000256" key="1">
    <source>
        <dbReference type="ARBA" id="ARBA00022553"/>
    </source>
</evidence>
<name>A0A4Q2DLN2_9AGAR</name>
<dbReference type="InterPro" id="IPR001849">
    <property type="entry name" value="PH_domain"/>
</dbReference>
<dbReference type="SUPFAM" id="SSF50729">
    <property type="entry name" value="PH domain-like"/>
    <property type="match status" value="1"/>
</dbReference>
<evidence type="ECO:0000313" key="5">
    <source>
        <dbReference type="Proteomes" id="UP000290288"/>
    </source>
</evidence>
<comment type="caution">
    <text evidence="4">The sequence shown here is derived from an EMBL/GenBank/DDBJ whole genome shotgun (WGS) entry which is preliminary data.</text>
</comment>
<dbReference type="Pfam" id="PF20399">
    <property type="entry name" value="PH_20"/>
    <property type="match status" value="1"/>
</dbReference>
<protein>
    <recommendedName>
        <fullName evidence="3">PH domain-containing protein</fullName>
    </recommendedName>
</protein>
<evidence type="ECO:0000259" key="3">
    <source>
        <dbReference type="SMART" id="SM00233"/>
    </source>
</evidence>
<keyword evidence="1" id="KW-0597">Phosphoprotein</keyword>
<dbReference type="Pfam" id="PF20400">
    <property type="entry name" value="BAR_4"/>
    <property type="match status" value="1"/>
</dbReference>
<feature type="domain" description="PH" evidence="3">
    <location>
        <begin position="303"/>
        <end position="453"/>
    </location>
</feature>
<dbReference type="STRING" id="2316362.A0A4Q2DLN2"/>
<feature type="compositionally biased region" description="Acidic residues" evidence="2">
    <location>
        <begin position="676"/>
        <end position="690"/>
    </location>
</feature>
<dbReference type="SUPFAM" id="SSF103657">
    <property type="entry name" value="BAR/IMD domain-like"/>
    <property type="match status" value="1"/>
</dbReference>
<dbReference type="Gene3D" id="1.20.1270.60">
    <property type="entry name" value="Arfaptin homology (AH) domain/BAR domain"/>
    <property type="match status" value="1"/>
</dbReference>
<reference evidence="4 5" key="1">
    <citation type="submission" date="2019-01" db="EMBL/GenBank/DDBJ databases">
        <title>Draft genome sequence of Psathyrella aberdarensis IHI B618.</title>
        <authorList>
            <person name="Buettner E."/>
            <person name="Kellner H."/>
        </authorList>
    </citation>
    <scope>NUCLEOTIDE SEQUENCE [LARGE SCALE GENOMIC DNA]</scope>
    <source>
        <strain evidence="4 5">IHI B618</strain>
    </source>
</reference>
<evidence type="ECO:0000256" key="2">
    <source>
        <dbReference type="SAM" id="MobiDB-lite"/>
    </source>
</evidence>
<feature type="region of interest" description="Disordered" evidence="2">
    <location>
        <begin position="617"/>
        <end position="731"/>
    </location>
</feature>
<dbReference type="InterPro" id="IPR046869">
    <property type="entry name" value="SLM1/RGC1-like_PH"/>
</dbReference>
<organism evidence="4 5">
    <name type="scientific">Candolleomyces aberdarensis</name>
    <dbReference type="NCBI Taxonomy" id="2316362"/>
    <lineage>
        <taxon>Eukaryota</taxon>
        <taxon>Fungi</taxon>
        <taxon>Dikarya</taxon>
        <taxon>Basidiomycota</taxon>
        <taxon>Agaricomycotina</taxon>
        <taxon>Agaricomycetes</taxon>
        <taxon>Agaricomycetidae</taxon>
        <taxon>Agaricales</taxon>
        <taxon>Agaricineae</taxon>
        <taxon>Psathyrellaceae</taxon>
        <taxon>Candolleomyces</taxon>
    </lineage>
</organism>
<dbReference type="PANTHER" id="PTHR31941:SF1">
    <property type="entry name" value="CYTOSKELETAL SIGNALING PROTEIN SLM1"/>
    <property type="match status" value="1"/>
</dbReference>
<dbReference type="InterPro" id="IPR027267">
    <property type="entry name" value="AH/BAR_dom_sf"/>
</dbReference>
<dbReference type="InterPro" id="IPR043453">
    <property type="entry name" value="Slm1_PH"/>
</dbReference>
<feature type="compositionally biased region" description="Polar residues" evidence="2">
    <location>
        <begin position="642"/>
        <end position="661"/>
    </location>
</feature>
<dbReference type="Proteomes" id="UP000290288">
    <property type="component" value="Unassembled WGS sequence"/>
</dbReference>
<dbReference type="EMBL" id="SDEE01000161">
    <property type="protein sequence ID" value="RXW20206.1"/>
    <property type="molecule type" value="Genomic_DNA"/>
</dbReference>
<dbReference type="InterPro" id="IPR046868">
    <property type="entry name" value="BAR_4"/>
</dbReference>
<dbReference type="InterPro" id="IPR011993">
    <property type="entry name" value="PH-like_dom_sf"/>
</dbReference>
<dbReference type="Gene3D" id="2.30.29.30">
    <property type="entry name" value="Pleckstrin-homology domain (PH domain)/Phosphotyrosine-binding domain (PTB)"/>
    <property type="match status" value="1"/>
</dbReference>
<dbReference type="SMART" id="SM00233">
    <property type="entry name" value="PH"/>
    <property type="match status" value="1"/>
</dbReference>
<dbReference type="OrthoDB" id="5598057at2759"/>
<feature type="compositionally biased region" description="Low complexity" evidence="2">
    <location>
        <begin position="703"/>
        <end position="715"/>
    </location>
</feature>
<feature type="compositionally biased region" description="Basic and acidic residues" evidence="2">
    <location>
        <begin position="718"/>
        <end position="731"/>
    </location>
</feature>
<dbReference type="CDD" id="cd13311">
    <property type="entry name" value="PH_Slm1"/>
    <property type="match status" value="1"/>
</dbReference>
<feature type="region of interest" description="Disordered" evidence="2">
    <location>
        <begin position="560"/>
        <end position="599"/>
    </location>
</feature>
<feature type="compositionally biased region" description="Basic and acidic residues" evidence="2">
    <location>
        <begin position="691"/>
        <end position="702"/>
    </location>
</feature>
<dbReference type="AlphaFoldDB" id="A0A4Q2DLN2"/>
<keyword evidence="5" id="KW-1185">Reference proteome</keyword>
<proteinExistence type="predicted"/>